<evidence type="ECO:0000313" key="1">
    <source>
        <dbReference type="EMBL" id="CEK91901.1"/>
    </source>
</evidence>
<dbReference type="EMBL" id="HACG01045037">
    <property type="protein sequence ID" value="CEK91902.1"/>
    <property type="molecule type" value="Transcribed_RNA"/>
</dbReference>
<sequence length="50" mass="5879">MVLDIISLLPCFFDHSCYCRHKEFYILEEKGPIILLDMERIVAFSSPFTP</sequence>
<accession>A0A0B7BGA5</accession>
<name>A0A0B7BGA5_9EUPU</name>
<organism evidence="2">
    <name type="scientific">Arion vulgaris</name>
    <dbReference type="NCBI Taxonomy" id="1028688"/>
    <lineage>
        <taxon>Eukaryota</taxon>
        <taxon>Metazoa</taxon>
        <taxon>Spiralia</taxon>
        <taxon>Lophotrochozoa</taxon>
        <taxon>Mollusca</taxon>
        <taxon>Gastropoda</taxon>
        <taxon>Heterobranchia</taxon>
        <taxon>Euthyneura</taxon>
        <taxon>Panpulmonata</taxon>
        <taxon>Eupulmonata</taxon>
        <taxon>Stylommatophora</taxon>
        <taxon>Helicina</taxon>
        <taxon>Arionoidea</taxon>
        <taxon>Arionidae</taxon>
        <taxon>Arion</taxon>
    </lineage>
</organism>
<evidence type="ECO:0000313" key="2">
    <source>
        <dbReference type="EMBL" id="CEK91902.1"/>
    </source>
</evidence>
<dbReference type="EMBL" id="HACG01045036">
    <property type="protein sequence ID" value="CEK91901.1"/>
    <property type="molecule type" value="Transcribed_RNA"/>
</dbReference>
<dbReference type="AlphaFoldDB" id="A0A0B7BGA5"/>
<gene>
    <name evidence="2" type="primary">ORF185460</name>
    <name evidence="1" type="synonym">ORF185457</name>
</gene>
<protein>
    <submittedName>
        <fullName evidence="2">Uncharacterized protein</fullName>
    </submittedName>
</protein>
<feature type="non-terminal residue" evidence="2">
    <location>
        <position position="50"/>
    </location>
</feature>
<proteinExistence type="predicted"/>
<reference evidence="2" key="1">
    <citation type="submission" date="2014-12" db="EMBL/GenBank/DDBJ databases">
        <title>Insight into the proteome of Arion vulgaris.</title>
        <authorList>
            <person name="Aradska J."/>
            <person name="Bulat T."/>
            <person name="Smidak R."/>
            <person name="Sarate P."/>
            <person name="Gangsoo J."/>
            <person name="Sialana F."/>
            <person name="Bilban M."/>
            <person name="Lubec G."/>
        </authorList>
    </citation>
    <scope>NUCLEOTIDE SEQUENCE</scope>
    <source>
        <tissue evidence="2">Skin</tissue>
    </source>
</reference>